<gene>
    <name evidence="2" type="ORF">FYJ35_01820</name>
</gene>
<dbReference type="AlphaFoldDB" id="A0A6L5X091"/>
<evidence type="ECO:0000313" key="2">
    <source>
        <dbReference type="EMBL" id="MSS13789.1"/>
    </source>
</evidence>
<comment type="caution">
    <text evidence="2">The sequence shown here is derived from an EMBL/GenBank/DDBJ whole genome shotgun (WGS) entry which is preliminary data.</text>
</comment>
<organism evidence="2 3">
    <name type="scientific">Porcincola intestinalis</name>
    <dbReference type="NCBI Taxonomy" id="2606632"/>
    <lineage>
        <taxon>Bacteria</taxon>
        <taxon>Bacillati</taxon>
        <taxon>Bacillota</taxon>
        <taxon>Clostridia</taxon>
        <taxon>Lachnospirales</taxon>
        <taxon>Lachnospiraceae</taxon>
        <taxon>Porcincola</taxon>
    </lineage>
</organism>
<proteinExistence type="predicted"/>
<keyword evidence="3" id="KW-1185">Reference proteome</keyword>
<sequence length="198" mass="22159">MKFKHMMDLHLFDESGEGGASGSPAVPSGGHAGGASGENHTGGTFTYEQLNEIATNRAEQAEKQALRNFFKTQGLTEQEAQSALEKYRNDKASRQPNIAQIEQERDSYRKQLEERDNRDYLRDKKVSSDDLDYVAFKVGQMVDNKTDFKKAADKFLKENPRYCQAGYRVDTSTSSGGEGSTESKYAGINDLIRRAARR</sequence>
<evidence type="ECO:0000256" key="1">
    <source>
        <dbReference type="SAM" id="MobiDB-lite"/>
    </source>
</evidence>
<reference evidence="2 3" key="1">
    <citation type="submission" date="2019-08" db="EMBL/GenBank/DDBJ databases">
        <title>In-depth cultivation of the pig gut microbiome towards novel bacterial diversity and tailored functional studies.</title>
        <authorList>
            <person name="Wylensek D."/>
            <person name="Hitch T.C.A."/>
            <person name="Clavel T."/>
        </authorList>
    </citation>
    <scope>NUCLEOTIDE SEQUENCE [LARGE SCALE GENOMIC DNA]</scope>
    <source>
        <strain evidence="2 3">Oil+RF-744-WCA-WT-11</strain>
    </source>
</reference>
<feature type="region of interest" description="Disordered" evidence="1">
    <location>
        <begin position="81"/>
        <end position="103"/>
    </location>
</feature>
<dbReference type="Proteomes" id="UP000481852">
    <property type="component" value="Unassembled WGS sequence"/>
</dbReference>
<name>A0A6L5X091_9FIRM</name>
<dbReference type="RefSeq" id="WP_154522261.1">
    <property type="nucleotide sequence ID" value="NZ_VULZ01000001.1"/>
</dbReference>
<evidence type="ECO:0000313" key="3">
    <source>
        <dbReference type="Proteomes" id="UP000481852"/>
    </source>
</evidence>
<feature type="region of interest" description="Disordered" evidence="1">
    <location>
        <begin position="13"/>
        <end position="47"/>
    </location>
</feature>
<protein>
    <submittedName>
        <fullName evidence="2">Uncharacterized protein</fullName>
    </submittedName>
</protein>
<accession>A0A6L5X091</accession>
<dbReference type="EMBL" id="VULZ01000001">
    <property type="protein sequence ID" value="MSS13789.1"/>
    <property type="molecule type" value="Genomic_DNA"/>
</dbReference>